<evidence type="ECO:0000256" key="4">
    <source>
        <dbReference type="SAM" id="SignalP"/>
    </source>
</evidence>
<keyword evidence="1" id="KW-0802">TPR repeat</keyword>
<dbReference type="InterPro" id="IPR016032">
    <property type="entry name" value="Sig_transdc_resp-reg_C-effctor"/>
</dbReference>
<evidence type="ECO:0000256" key="1">
    <source>
        <dbReference type="PROSITE-ProRule" id="PRU00339"/>
    </source>
</evidence>
<comment type="caution">
    <text evidence="5">The sequence shown here is derived from an EMBL/GenBank/DDBJ whole genome shotgun (WGS) entry which is preliminary data.</text>
</comment>
<dbReference type="PROSITE" id="PS50005">
    <property type="entry name" value="TPR"/>
    <property type="match status" value="2"/>
</dbReference>
<keyword evidence="2" id="KW-0175">Coiled coil</keyword>
<reference evidence="5" key="1">
    <citation type="submission" date="2020-08" db="EMBL/GenBank/DDBJ databases">
        <authorList>
            <person name="Cejkova D."/>
            <person name="Kubasova T."/>
            <person name="Jahodarova E."/>
            <person name="Rychlik I."/>
        </authorList>
    </citation>
    <scope>NUCLEOTIDE SEQUENCE</scope>
    <source>
        <strain evidence="5">An824</strain>
    </source>
</reference>
<organism evidence="5 6">
    <name type="scientific">Marseilla massiliensis</name>
    <dbReference type="NCBI Taxonomy" id="1841864"/>
    <lineage>
        <taxon>Bacteria</taxon>
        <taxon>Pseudomonadati</taxon>
        <taxon>Bacteroidota</taxon>
        <taxon>Bacteroidia</taxon>
        <taxon>Bacteroidales</taxon>
        <taxon>Prevotellaceae</taxon>
        <taxon>Marseilla</taxon>
    </lineage>
</organism>
<gene>
    <name evidence="5" type="ORF">H6A34_12180</name>
</gene>
<feature type="repeat" description="TPR" evidence="1">
    <location>
        <begin position="192"/>
        <end position="225"/>
    </location>
</feature>
<dbReference type="InterPro" id="IPR019734">
    <property type="entry name" value="TPR_rpt"/>
</dbReference>
<keyword evidence="4" id="KW-0732">Signal</keyword>
<evidence type="ECO:0000256" key="2">
    <source>
        <dbReference type="SAM" id="Coils"/>
    </source>
</evidence>
<keyword evidence="3" id="KW-0472">Membrane</keyword>
<name>A0A938WWZ7_9BACT</name>
<reference evidence="5" key="2">
    <citation type="journal article" date="2021" name="Sci. Rep.">
        <title>The distribution of antibiotic resistance genes in chicken gut microbiota commensals.</title>
        <authorList>
            <person name="Juricova H."/>
            <person name="Matiasovicova J."/>
            <person name="Kubasova T."/>
            <person name="Cejkova D."/>
            <person name="Rychlik I."/>
        </authorList>
    </citation>
    <scope>NUCLEOTIDE SEQUENCE</scope>
    <source>
        <strain evidence="5">An824</strain>
    </source>
</reference>
<feature type="coiled-coil region" evidence="2">
    <location>
        <begin position="367"/>
        <end position="406"/>
    </location>
</feature>
<dbReference type="SUPFAM" id="SSF48452">
    <property type="entry name" value="TPR-like"/>
    <property type="match status" value="1"/>
</dbReference>
<keyword evidence="6" id="KW-1185">Reference proteome</keyword>
<feature type="transmembrane region" description="Helical" evidence="3">
    <location>
        <begin position="341"/>
        <end position="362"/>
    </location>
</feature>
<feature type="signal peptide" evidence="4">
    <location>
        <begin position="1"/>
        <end position="23"/>
    </location>
</feature>
<protein>
    <submittedName>
        <fullName evidence="5">Tetratricopeptide repeat protein</fullName>
    </submittedName>
</protein>
<keyword evidence="3" id="KW-0812">Transmembrane</keyword>
<dbReference type="Pfam" id="PF13181">
    <property type="entry name" value="TPR_8"/>
    <property type="match status" value="1"/>
</dbReference>
<dbReference type="GO" id="GO:0006355">
    <property type="term" value="P:regulation of DNA-templated transcription"/>
    <property type="evidence" value="ECO:0007669"/>
    <property type="project" value="InterPro"/>
</dbReference>
<proteinExistence type="predicted"/>
<dbReference type="InterPro" id="IPR011990">
    <property type="entry name" value="TPR-like_helical_dom_sf"/>
</dbReference>
<dbReference type="GO" id="GO:0003677">
    <property type="term" value="F:DNA binding"/>
    <property type="evidence" value="ECO:0007669"/>
    <property type="project" value="InterPro"/>
</dbReference>
<evidence type="ECO:0000256" key="3">
    <source>
        <dbReference type="SAM" id="Phobius"/>
    </source>
</evidence>
<sequence length="546" mass="62250">MNILKTVIVLVAVAVSAPLPAFPAGKWDGMYREAKAMFDGKKTAEALICFNRLVDVLESPYSKLAHSDSVLLMNAYTYSGRSNVILGNKAAAMKCYKAAAGIAERLGDRPQLGRLYNNLFAIYYSSREFDSASGLLDMSLELCKEAGDSAGMRNIYNNKGLVALEQADYEAAFGYMQRALGYAPKHDRQAVAPIYTNMAEAYFRQGRYQEAERMLGEAVSIGGEKADTPEKLQAWLNMALVKTMLGKHREAARMEKNIYSALDGMPLPVRVNSYRQLAEINFISGDSLAGLRDILTHEQLADSMENGKDEAYLQELLVEYDSERLRQSNSILRQNVRMRGYMLYGSVVFAVLLLLMLALLFWKMRNDRRKNALINEQRRRLQRYEKEEHERQQRELSLEIDHKNRQLTSYSMELISVNEYHRKLEEELQSVRDVVKTGNTDEAEHGFSDIIRGLRHFSTTQVSEEFRVFFEKVHPHFVSKLSSVHPNLSSNDLRLCTYLYLNMSTKEIAALTCREVRSVESSRNRLRKKLELGAGEDITKYLKSLV</sequence>
<feature type="repeat" description="TPR" evidence="1">
    <location>
        <begin position="153"/>
        <end position="186"/>
    </location>
</feature>
<accession>A0A938WWZ7</accession>
<dbReference type="PANTHER" id="PTHR10098">
    <property type="entry name" value="RAPSYN-RELATED"/>
    <property type="match status" value="1"/>
</dbReference>
<dbReference type="Gene3D" id="1.25.40.10">
    <property type="entry name" value="Tetratricopeptide repeat domain"/>
    <property type="match status" value="1"/>
</dbReference>
<dbReference type="SUPFAM" id="SSF46894">
    <property type="entry name" value="C-terminal effector domain of the bipartite response regulators"/>
    <property type="match status" value="1"/>
</dbReference>
<dbReference type="Proteomes" id="UP000706891">
    <property type="component" value="Unassembled WGS sequence"/>
</dbReference>
<dbReference type="EMBL" id="JACJJG010000104">
    <property type="protein sequence ID" value="MBM6674629.1"/>
    <property type="molecule type" value="Genomic_DNA"/>
</dbReference>
<dbReference type="SMART" id="SM00028">
    <property type="entry name" value="TPR"/>
    <property type="match status" value="5"/>
</dbReference>
<dbReference type="AlphaFoldDB" id="A0A938WWZ7"/>
<keyword evidence="3" id="KW-1133">Transmembrane helix</keyword>
<evidence type="ECO:0000313" key="5">
    <source>
        <dbReference type="EMBL" id="MBM6674629.1"/>
    </source>
</evidence>
<feature type="chain" id="PRO_5037082294" evidence="4">
    <location>
        <begin position="24"/>
        <end position="546"/>
    </location>
</feature>
<dbReference type="RefSeq" id="WP_205105743.1">
    <property type="nucleotide sequence ID" value="NZ_JACJJG010000104.1"/>
</dbReference>
<evidence type="ECO:0000313" key="6">
    <source>
        <dbReference type="Proteomes" id="UP000706891"/>
    </source>
</evidence>
<dbReference type="Pfam" id="PF13424">
    <property type="entry name" value="TPR_12"/>
    <property type="match status" value="1"/>
</dbReference>